<dbReference type="RefSeq" id="WP_191194043.1">
    <property type="nucleotide sequence ID" value="NZ_JACXYZ010000001.1"/>
</dbReference>
<feature type="transmembrane region" description="Helical" evidence="10">
    <location>
        <begin position="524"/>
        <end position="550"/>
    </location>
</feature>
<dbReference type="CDD" id="cd03215">
    <property type="entry name" value="ABC_Carb_Monos_II"/>
    <property type="match status" value="1"/>
</dbReference>
<gene>
    <name evidence="12" type="ORF">IEZ26_06455</name>
</gene>
<evidence type="ECO:0000259" key="11">
    <source>
        <dbReference type="PROSITE" id="PS50893"/>
    </source>
</evidence>
<keyword evidence="4 10" id="KW-0812">Transmembrane</keyword>
<dbReference type="SUPFAM" id="SSF52540">
    <property type="entry name" value="P-loop containing nucleoside triphosphate hydrolases"/>
    <property type="match status" value="2"/>
</dbReference>
<dbReference type="PROSITE" id="PS50893">
    <property type="entry name" value="ABC_TRANSPORTER_2"/>
    <property type="match status" value="2"/>
</dbReference>
<feature type="domain" description="ABC transporter" evidence="11">
    <location>
        <begin position="268"/>
        <end position="510"/>
    </location>
</feature>
<feature type="transmembrane region" description="Helical" evidence="10">
    <location>
        <begin position="645"/>
        <end position="663"/>
    </location>
</feature>
<feature type="transmembrane region" description="Helical" evidence="10">
    <location>
        <begin position="735"/>
        <end position="754"/>
    </location>
</feature>
<feature type="transmembrane region" description="Helical" evidence="10">
    <location>
        <begin position="556"/>
        <end position="578"/>
    </location>
</feature>
<dbReference type="InterPro" id="IPR050107">
    <property type="entry name" value="ABC_carbohydrate_import_ATPase"/>
</dbReference>
<keyword evidence="8 10" id="KW-1133">Transmembrane helix</keyword>
<evidence type="ECO:0000256" key="8">
    <source>
        <dbReference type="ARBA" id="ARBA00022989"/>
    </source>
</evidence>
<feature type="transmembrane region" description="Helical" evidence="10">
    <location>
        <begin position="620"/>
        <end position="638"/>
    </location>
</feature>
<feature type="transmembrane region" description="Helical" evidence="10">
    <location>
        <begin position="683"/>
        <end position="705"/>
    </location>
</feature>
<evidence type="ECO:0000256" key="1">
    <source>
        <dbReference type="ARBA" id="ARBA00004651"/>
    </source>
</evidence>
<dbReference type="InterPro" id="IPR027417">
    <property type="entry name" value="P-loop_NTPase"/>
</dbReference>
<dbReference type="Pfam" id="PF00005">
    <property type="entry name" value="ABC_tran"/>
    <property type="match status" value="2"/>
</dbReference>
<dbReference type="CDD" id="cd06579">
    <property type="entry name" value="TM_PBP1_transp_AraH_like"/>
    <property type="match status" value="1"/>
</dbReference>
<feature type="domain" description="ABC transporter" evidence="11">
    <location>
        <begin position="26"/>
        <end position="258"/>
    </location>
</feature>
<feature type="transmembrane region" description="Helical" evidence="10">
    <location>
        <begin position="790"/>
        <end position="809"/>
    </location>
</feature>
<dbReference type="InterPro" id="IPR003593">
    <property type="entry name" value="AAA+_ATPase"/>
</dbReference>
<comment type="caution">
    <text evidence="12">The sequence shown here is derived from an EMBL/GenBank/DDBJ whole genome shotgun (WGS) entry which is preliminary data.</text>
</comment>
<comment type="subcellular location">
    <subcellularLocation>
        <location evidence="1">Cell membrane</location>
        <topology evidence="1">Multi-pass membrane protein</topology>
    </subcellularLocation>
</comment>
<dbReference type="EMBL" id="JACXYZ010000001">
    <property type="protein sequence ID" value="MBD3924256.1"/>
    <property type="molecule type" value="Genomic_DNA"/>
</dbReference>
<accession>A0ABR8N9I6</accession>
<proteinExistence type="predicted"/>
<dbReference type="GO" id="GO:0005524">
    <property type="term" value="F:ATP binding"/>
    <property type="evidence" value="ECO:0007669"/>
    <property type="project" value="UniProtKB-KW"/>
</dbReference>
<dbReference type="Gene3D" id="3.40.50.300">
    <property type="entry name" value="P-loop containing nucleotide triphosphate hydrolases"/>
    <property type="match status" value="2"/>
</dbReference>
<reference evidence="12 13" key="1">
    <citation type="submission" date="2020-09" db="EMBL/GenBank/DDBJ databases">
        <title>novel species in genus Nocardioides.</title>
        <authorList>
            <person name="Zhang G."/>
        </authorList>
    </citation>
    <scope>NUCLEOTIDE SEQUENCE [LARGE SCALE GENOMIC DNA]</scope>
    <source>
        <strain evidence="12 13">KCTC 39551</strain>
    </source>
</reference>
<name>A0ABR8N9I6_9ACTN</name>
<keyword evidence="7 12" id="KW-0067">ATP-binding</keyword>
<evidence type="ECO:0000256" key="4">
    <source>
        <dbReference type="ARBA" id="ARBA00022692"/>
    </source>
</evidence>
<dbReference type="PROSITE" id="PS00211">
    <property type="entry name" value="ABC_TRANSPORTER_1"/>
    <property type="match status" value="1"/>
</dbReference>
<sequence>MSNDVTAQPPAVIDPPHDATEPLSALSLRGVTKTFPGVVALDSVDLDVRPGEVHALVGENGAGKSTLMGVACGSLVPDSGIASVCGHVLAGGAQEATAAGLAIVRQQPALLPDLTLAENMVLGDHPGVPISEATEWTSAALNAWDEHSGIDPRARANTLPAETRFVAEIAKALALKPAVLVLDEPTEHLRKANVERLFEVIREMTREGTAVVYISHRIHEVLAVADRVTVLRDGRSQGTFERSDLQPSDVVALIAGRPLEFIFPDKARTFGEVGFAVKAFSAAGFEPLDLEIRRGEIIGLAGIEGNGQRDFVRALAGLETSRGDVEVGGRRVRVTSPRRALSAGIAFIPEDRPHEGVIPDYTIRTNITLRSTRQYTKAGLRMASVQERLAQDASKRFAIKAPDLDTRVGALSGGNQQKVVLSDVLNSQPRVVLADEPTQGVDVGTRAEIYRHLRETAEAGTAVVILSSDALELSGLCDRVLVFSRGVVVGELTGEDLTEPQIARAIVTSTAERKVQESSGRSRVLDVLAGHWAPLALIALASVVLGAYTASVNDRYLSAVSMTSLLSLTATLALVAMAQQVVMLVGGIDLSVGPLMALMVVLESFYLVDNATVANQASGWLLFLVVPLLVGTVNWALVDLVGLSAIIATLAMYMALQAVALILRPVPDGFFSDPILEAIGLSWSGVPLMFVVAACLAVGLEVFLLRSRPGARLRAVGSERALARTLGLRDLRYRWGAYAGCSLLAGLAGIPLMAQVGSGNPTAGNSYMLTSIAAVAVGGASLFGGRGSFIGAFLGALLLLQVNSVTAFIGLDVAWNWFILGAVLVLAVALYSKSREMVMRR</sequence>
<evidence type="ECO:0000313" key="12">
    <source>
        <dbReference type="EMBL" id="MBD3924256.1"/>
    </source>
</evidence>
<keyword evidence="3" id="KW-1003">Cell membrane</keyword>
<dbReference type="InterPro" id="IPR017871">
    <property type="entry name" value="ABC_transporter-like_CS"/>
</dbReference>
<dbReference type="Proteomes" id="UP000618818">
    <property type="component" value="Unassembled WGS sequence"/>
</dbReference>
<keyword evidence="5" id="KW-0677">Repeat</keyword>
<dbReference type="PANTHER" id="PTHR43790:SF9">
    <property type="entry name" value="GALACTOFURANOSE TRANSPORTER ATP-BINDING PROTEIN YTFR"/>
    <property type="match status" value="1"/>
</dbReference>
<evidence type="ECO:0000256" key="10">
    <source>
        <dbReference type="SAM" id="Phobius"/>
    </source>
</evidence>
<organism evidence="12 13">
    <name type="scientific">Nocardioides cavernae</name>
    <dbReference type="NCBI Taxonomy" id="1921566"/>
    <lineage>
        <taxon>Bacteria</taxon>
        <taxon>Bacillati</taxon>
        <taxon>Actinomycetota</taxon>
        <taxon>Actinomycetes</taxon>
        <taxon>Propionibacteriales</taxon>
        <taxon>Nocardioidaceae</taxon>
        <taxon>Nocardioides</taxon>
    </lineage>
</organism>
<keyword evidence="2" id="KW-0813">Transport</keyword>
<keyword evidence="13" id="KW-1185">Reference proteome</keyword>
<evidence type="ECO:0000256" key="5">
    <source>
        <dbReference type="ARBA" id="ARBA00022737"/>
    </source>
</evidence>
<evidence type="ECO:0000256" key="3">
    <source>
        <dbReference type="ARBA" id="ARBA00022475"/>
    </source>
</evidence>
<evidence type="ECO:0000256" key="2">
    <source>
        <dbReference type="ARBA" id="ARBA00022448"/>
    </source>
</evidence>
<dbReference type="InterPro" id="IPR003439">
    <property type="entry name" value="ABC_transporter-like_ATP-bd"/>
</dbReference>
<evidence type="ECO:0000256" key="6">
    <source>
        <dbReference type="ARBA" id="ARBA00022741"/>
    </source>
</evidence>
<evidence type="ECO:0000256" key="9">
    <source>
        <dbReference type="ARBA" id="ARBA00023136"/>
    </source>
</evidence>
<dbReference type="SMART" id="SM00382">
    <property type="entry name" value="AAA"/>
    <property type="match status" value="2"/>
</dbReference>
<evidence type="ECO:0000313" key="13">
    <source>
        <dbReference type="Proteomes" id="UP000618818"/>
    </source>
</evidence>
<dbReference type="PANTHER" id="PTHR43790">
    <property type="entry name" value="CARBOHYDRATE TRANSPORT ATP-BINDING PROTEIN MG119-RELATED"/>
    <property type="match status" value="1"/>
</dbReference>
<dbReference type="Pfam" id="PF02653">
    <property type="entry name" value="BPD_transp_2"/>
    <property type="match status" value="1"/>
</dbReference>
<keyword evidence="6" id="KW-0547">Nucleotide-binding</keyword>
<protein>
    <submittedName>
        <fullName evidence="12">ATP-binding cassette domain-containing protein</fullName>
    </submittedName>
</protein>
<evidence type="ECO:0000256" key="7">
    <source>
        <dbReference type="ARBA" id="ARBA00022840"/>
    </source>
</evidence>
<dbReference type="InterPro" id="IPR001851">
    <property type="entry name" value="ABC_transp_permease"/>
</dbReference>
<keyword evidence="9 10" id="KW-0472">Membrane</keyword>
<feature type="transmembrane region" description="Helical" evidence="10">
    <location>
        <begin position="815"/>
        <end position="832"/>
    </location>
</feature>
<dbReference type="CDD" id="cd03216">
    <property type="entry name" value="ABC_Carb_Monos_I"/>
    <property type="match status" value="1"/>
</dbReference>
<feature type="transmembrane region" description="Helical" evidence="10">
    <location>
        <begin position="766"/>
        <end position="783"/>
    </location>
</feature>